<dbReference type="Proteomes" id="UP001527866">
    <property type="component" value="Unassembled WGS sequence"/>
</dbReference>
<evidence type="ECO:0000313" key="1">
    <source>
        <dbReference type="EMBL" id="MDA2810336.1"/>
    </source>
</evidence>
<organism evidence="1 2">
    <name type="scientific">Nocardiopsis endophytica</name>
    <dbReference type="NCBI Taxonomy" id="3018445"/>
    <lineage>
        <taxon>Bacteria</taxon>
        <taxon>Bacillati</taxon>
        <taxon>Actinomycetota</taxon>
        <taxon>Actinomycetes</taxon>
        <taxon>Streptosporangiales</taxon>
        <taxon>Nocardiopsidaceae</taxon>
        <taxon>Nocardiopsis</taxon>
    </lineage>
</organism>
<name>A0ABT4U0X9_9ACTN</name>
<protein>
    <submittedName>
        <fullName evidence="1">Uncharacterized protein</fullName>
    </submittedName>
</protein>
<dbReference type="RefSeq" id="WP_270684414.1">
    <property type="nucleotide sequence ID" value="NZ_JAQFWQ010000013.1"/>
</dbReference>
<proteinExistence type="predicted"/>
<comment type="caution">
    <text evidence="1">The sequence shown here is derived from an EMBL/GenBank/DDBJ whole genome shotgun (WGS) entry which is preliminary data.</text>
</comment>
<sequence length="157" mass="17299">MEWPPAVEAIFVALSEMADLDPDRTVIIPSDYEDEQVGSDTARAVLRILWQRALGGGTCVHAGMVNYSPFSRREDPFRHGTLLLMPQGRILDPSALHEFARGREYARARVAVALRSPEARLSVPAAALGEALGRLPLAGREQLHRLLSQNGAWSWTS</sequence>
<evidence type="ECO:0000313" key="2">
    <source>
        <dbReference type="Proteomes" id="UP001527866"/>
    </source>
</evidence>
<keyword evidence="2" id="KW-1185">Reference proteome</keyword>
<accession>A0ABT4U0X9</accession>
<gene>
    <name evidence="1" type="ORF">O4J56_06765</name>
</gene>
<reference evidence="1 2" key="1">
    <citation type="submission" date="2023-01" db="EMBL/GenBank/DDBJ databases">
        <title>Draft genome sequence of Nocardiopsis sp. RSe5-2 isolated from halophytes.</title>
        <authorList>
            <person name="Duangmal K."/>
            <person name="Chantavorakit T."/>
        </authorList>
    </citation>
    <scope>NUCLEOTIDE SEQUENCE [LARGE SCALE GENOMIC DNA]</scope>
    <source>
        <strain evidence="1 2">RSe5-2</strain>
    </source>
</reference>
<dbReference type="EMBL" id="JAQFWQ010000013">
    <property type="protein sequence ID" value="MDA2810336.1"/>
    <property type="molecule type" value="Genomic_DNA"/>
</dbReference>